<proteinExistence type="inferred from homology"/>
<evidence type="ECO:0000256" key="2">
    <source>
        <dbReference type="ARBA" id="ARBA00008051"/>
    </source>
</evidence>
<dbReference type="PROSITE" id="PS50005">
    <property type="entry name" value="TPR"/>
    <property type="match status" value="1"/>
</dbReference>
<dbReference type="GO" id="GO:0005737">
    <property type="term" value="C:cytoplasm"/>
    <property type="evidence" value="ECO:0007669"/>
    <property type="project" value="UniProtKB-SubCell"/>
</dbReference>
<dbReference type="Gene3D" id="1.25.40.10">
    <property type="entry name" value="Tetratricopeptide repeat domain"/>
    <property type="match status" value="1"/>
</dbReference>
<feature type="compositionally biased region" description="Acidic residues" evidence="8">
    <location>
        <begin position="384"/>
        <end position="402"/>
    </location>
</feature>
<keyword evidence="3" id="KW-0728">SH3 domain</keyword>
<dbReference type="InterPro" id="IPR053793">
    <property type="entry name" value="PB1-like"/>
</dbReference>
<feature type="compositionally biased region" description="Polar residues" evidence="8">
    <location>
        <begin position="411"/>
        <end position="421"/>
    </location>
</feature>
<feature type="domain" description="PB1" evidence="9">
    <location>
        <begin position="430"/>
        <end position="519"/>
    </location>
</feature>
<dbReference type="Pfam" id="PF00515">
    <property type="entry name" value="TPR_1"/>
    <property type="match status" value="1"/>
</dbReference>
<dbReference type="PROSITE" id="PS50293">
    <property type="entry name" value="TPR_REGION"/>
    <property type="match status" value="1"/>
</dbReference>
<dbReference type="InterPro" id="IPR051864">
    <property type="entry name" value="NCF2_NOXA1"/>
</dbReference>
<dbReference type="Gene3D" id="3.10.20.90">
    <property type="entry name" value="Phosphatidylinositol 3-kinase Catalytic Subunit, Chain A, domain 1"/>
    <property type="match status" value="1"/>
</dbReference>
<sequence>MSLKQEIETWVAALSHYDNNEFEEALKGFEEIQDTSKIYFNCGVIHATLGEHDKAIEMYQKAINLDQYLAVAYFQQGVSNFLLGDFEEALANFNDTLLYLRGNNLIDYAQLGLAFKLYSCEALFNRGLCYMYLEQEENGMQDFSYASKEKVIEDHEVIDEAIKEKAEGYTVFSIPVGVVYRPNQSKVKNLKTKDYLGKARLVAASDRSNAFTGFAGSEMKNAAKIDVKDDRPAENLSFAATNLVKPNLTSKRQDGEGGGSYAAASIPPLESDRKTSMSRAASVKNAMRPSLGSISTERSRPSDRNDEQSPLQTNMRSRFSDSRAASMKKPASREQSRARRITKPSDSDKDTYPGDVYDMYSNDNGKNPNRSSNRPKRNTRGGDVDEEDQSDYDGDSVEEGEFEIVSGKANGRSSTFPAGNRNSRRSDVRQIRIKVHSEDVRYVLVDASVEFPDLVDRVREKFGLRKRFKIKVREDDTPDGDMITMGDQDDLDMAIMSAKAAARRNQLDVGKMEIWIVEG</sequence>
<dbReference type="FunFam" id="1.25.40.10:FF:000017">
    <property type="entry name" value="NADPH oxidase regulator NoxR"/>
    <property type="match status" value="1"/>
</dbReference>
<feature type="repeat" description="TPR" evidence="7">
    <location>
        <begin position="36"/>
        <end position="69"/>
    </location>
</feature>
<evidence type="ECO:0000256" key="7">
    <source>
        <dbReference type="PROSITE-ProRule" id="PRU00339"/>
    </source>
</evidence>
<name>A0A656KS36_BLUGR</name>
<comment type="subcellular location">
    <subcellularLocation>
        <location evidence="1">Cytoplasm</location>
    </subcellularLocation>
</comment>
<evidence type="ECO:0000256" key="4">
    <source>
        <dbReference type="ARBA" id="ARBA00022490"/>
    </source>
</evidence>
<evidence type="ECO:0000256" key="1">
    <source>
        <dbReference type="ARBA" id="ARBA00004496"/>
    </source>
</evidence>
<evidence type="ECO:0000313" key="11">
    <source>
        <dbReference type="Proteomes" id="UP000053110"/>
    </source>
</evidence>
<dbReference type="SUPFAM" id="SSF48452">
    <property type="entry name" value="TPR-like"/>
    <property type="match status" value="1"/>
</dbReference>
<dbReference type="PANTHER" id="PTHR15175:SF0">
    <property type="entry name" value="SH3 DOMAIN-CONTAINING PROTEIN C23A1.17"/>
    <property type="match status" value="1"/>
</dbReference>
<reference evidence="11" key="1">
    <citation type="journal article" date="2013" name="Nat. Genet.">
        <title>The wheat powdery mildew genome shows the unique evolution of an obligate biotroph.</title>
        <authorList>
            <person name="Wicker T."/>
            <person name="Oberhaensli S."/>
            <person name="Parlange F."/>
            <person name="Buchmann J.P."/>
            <person name="Shatalina M."/>
            <person name="Roffler S."/>
            <person name="Ben-David R."/>
            <person name="Dolezel J."/>
            <person name="Simkova H."/>
            <person name="Schulze-Lefert P."/>
            <person name="Spanu P.D."/>
            <person name="Bruggmann R."/>
            <person name="Amselem J."/>
            <person name="Quesneville H."/>
            <person name="Ver Loren van Themaat E."/>
            <person name="Paape T."/>
            <person name="Shimizu K.K."/>
            <person name="Keller B."/>
        </authorList>
    </citation>
    <scope>NUCLEOTIDE SEQUENCE [LARGE SCALE GENOMIC DNA]</scope>
    <source>
        <strain evidence="11">96224</strain>
    </source>
</reference>
<dbReference type="InterPro" id="IPR019734">
    <property type="entry name" value="TPR_rpt"/>
</dbReference>
<gene>
    <name evidence="10" type="ORF">BGT96224_2204</name>
</gene>
<dbReference type="PANTHER" id="PTHR15175">
    <property type="entry name" value="NEUTROPHIL CYTOSOLIC FACTOR 2, NEUTROPHIL NADPH OXIDASE FACTOR 2"/>
    <property type="match status" value="1"/>
</dbReference>
<evidence type="ECO:0000256" key="8">
    <source>
        <dbReference type="SAM" id="MobiDB-lite"/>
    </source>
</evidence>
<feature type="compositionally biased region" description="Basic and acidic residues" evidence="8">
    <location>
        <begin position="297"/>
        <end position="307"/>
    </location>
</feature>
<dbReference type="InterPro" id="IPR000270">
    <property type="entry name" value="PB1_dom"/>
</dbReference>
<keyword evidence="4" id="KW-0963">Cytoplasm</keyword>
<dbReference type="PROSITE" id="PS51745">
    <property type="entry name" value="PB1"/>
    <property type="match status" value="1"/>
</dbReference>
<protein>
    <recommendedName>
        <fullName evidence="9">PB1 domain-containing protein</fullName>
    </recommendedName>
</protein>
<dbReference type="OrthoDB" id="9450131at2759"/>
<organism evidence="10 11">
    <name type="scientific">Blumeria graminis f. sp. tritici 96224</name>
    <dbReference type="NCBI Taxonomy" id="1268274"/>
    <lineage>
        <taxon>Eukaryota</taxon>
        <taxon>Fungi</taxon>
        <taxon>Dikarya</taxon>
        <taxon>Ascomycota</taxon>
        <taxon>Pezizomycotina</taxon>
        <taxon>Leotiomycetes</taxon>
        <taxon>Erysiphales</taxon>
        <taxon>Erysiphaceae</taxon>
        <taxon>Blumeria</taxon>
    </lineage>
</organism>
<dbReference type="Proteomes" id="UP000053110">
    <property type="component" value="Unassembled WGS sequence"/>
</dbReference>
<evidence type="ECO:0000256" key="6">
    <source>
        <dbReference type="ARBA" id="ARBA00022803"/>
    </source>
</evidence>
<dbReference type="AlphaFoldDB" id="A0A656KS36"/>
<feature type="region of interest" description="Disordered" evidence="8">
    <location>
        <begin position="247"/>
        <end position="425"/>
    </location>
</feature>
<keyword evidence="5" id="KW-0677">Repeat</keyword>
<dbReference type="EMBL" id="KE374988">
    <property type="protein sequence ID" value="EPQ66752.1"/>
    <property type="molecule type" value="Genomic_DNA"/>
</dbReference>
<comment type="similarity">
    <text evidence="2">Belongs to the NCF2/NOXA1 family.</text>
</comment>
<evidence type="ECO:0000313" key="10">
    <source>
        <dbReference type="EMBL" id="EPQ66752.1"/>
    </source>
</evidence>
<accession>A0A656KS36</accession>
<feature type="compositionally biased region" description="Polar residues" evidence="8">
    <location>
        <begin position="308"/>
        <end position="317"/>
    </location>
</feature>
<keyword evidence="6 7" id="KW-0802">TPR repeat</keyword>
<evidence type="ECO:0000259" key="9">
    <source>
        <dbReference type="PROSITE" id="PS51745"/>
    </source>
</evidence>
<evidence type="ECO:0000256" key="5">
    <source>
        <dbReference type="ARBA" id="ARBA00022737"/>
    </source>
</evidence>
<dbReference type="InterPro" id="IPR011990">
    <property type="entry name" value="TPR-like_helical_dom_sf"/>
</dbReference>
<feature type="compositionally biased region" description="Basic and acidic residues" evidence="8">
    <location>
        <begin position="331"/>
        <end position="352"/>
    </location>
</feature>
<dbReference type="SUPFAM" id="SSF54277">
    <property type="entry name" value="CAD &amp; PB1 domains"/>
    <property type="match status" value="1"/>
</dbReference>
<dbReference type="Pfam" id="PF00564">
    <property type="entry name" value="PB1"/>
    <property type="match status" value="1"/>
</dbReference>
<evidence type="ECO:0000256" key="3">
    <source>
        <dbReference type="ARBA" id="ARBA00022443"/>
    </source>
</evidence>
<dbReference type="SMART" id="SM00028">
    <property type="entry name" value="TPR"/>
    <property type="match status" value="3"/>
</dbReference>